<dbReference type="PANTHER" id="PTHR11066:SF34">
    <property type="entry name" value="ACYL-COENZYME A THIOESTERASE 8"/>
    <property type="match status" value="1"/>
</dbReference>
<dbReference type="PANTHER" id="PTHR11066">
    <property type="entry name" value="ACYL-COA THIOESTERASE"/>
    <property type="match status" value="1"/>
</dbReference>
<accession>A0A0B1Z437</accession>
<dbReference type="GO" id="GO:0005829">
    <property type="term" value="C:cytosol"/>
    <property type="evidence" value="ECO:0007669"/>
    <property type="project" value="TreeGrafter"/>
</dbReference>
<proteinExistence type="inferred from homology"/>
<comment type="caution">
    <text evidence="5">The sequence shown here is derived from an EMBL/GenBank/DDBJ whole genome shotgun (WGS) entry which is preliminary data.</text>
</comment>
<reference evidence="6" key="1">
    <citation type="submission" date="2015-03" db="EMBL/GenBank/DDBJ databases">
        <title>Pseudomonas frederiksbergensis hydrocarbon degrader.</title>
        <authorList>
            <person name="Brown L.M."/>
            <person name="Ruiz O.N."/>
            <person name="Mueller S."/>
            <person name="Gunasekera T.S."/>
        </authorList>
    </citation>
    <scope>NUCLEOTIDE SEQUENCE [LARGE SCALE GENOMIC DNA]</scope>
    <source>
        <strain evidence="6">SI8</strain>
    </source>
</reference>
<comment type="similarity">
    <text evidence="1">Belongs to the C/M/P thioester hydrolase family.</text>
</comment>
<dbReference type="Proteomes" id="UP000030949">
    <property type="component" value="Unassembled WGS sequence"/>
</dbReference>
<protein>
    <submittedName>
        <fullName evidence="5">Acyl-CoA thioesterase</fullName>
    </submittedName>
</protein>
<feature type="domain" description="Acyl-CoA thioesterase-like C-terminal" evidence="4">
    <location>
        <begin position="125"/>
        <end position="262"/>
    </location>
</feature>
<sequence length="265" mass="28828">MRFSDLIDAVRHQPDAVVIPPEWGQGRASFGGLVAALQYEAMRAQVPADRPVRSLAITFVGPVAPDIPVSFQVDVLREGKAVSQVLGRAMQNGEVVTVVQGSFGASRSSVVSVPADPAPEFTDVEQCQELPYVKGATPEFMRHLAMRWSVGGLPFTGNKSRSMGGWVRLRGDVKEQPLDEGHILALVDAWPPALLPHLTQMAPGSTLTWTIEFVQPLLALTTLDWCQYLAEIEHAQDGYGHVAAKFWSADGRLIAMSRQTVTIFG</sequence>
<evidence type="ECO:0000256" key="2">
    <source>
        <dbReference type="ARBA" id="ARBA00022801"/>
    </source>
</evidence>
<evidence type="ECO:0000313" key="6">
    <source>
        <dbReference type="Proteomes" id="UP000030949"/>
    </source>
</evidence>
<dbReference type="InterPro" id="IPR049449">
    <property type="entry name" value="TesB_ACOT8-like_N"/>
</dbReference>
<evidence type="ECO:0000259" key="3">
    <source>
        <dbReference type="Pfam" id="PF13622"/>
    </source>
</evidence>
<dbReference type="InterPro" id="IPR003703">
    <property type="entry name" value="Acyl_CoA_thio"/>
</dbReference>
<organism evidence="5 6">
    <name type="scientific">Pseudomonas frederiksbergensis</name>
    <dbReference type="NCBI Taxonomy" id="104087"/>
    <lineage>
        <taxon>Bacteria</taxon>
        <taxon>Pseudomonadati</taxon>
        <taxon>Pseudomonadota</taxon>
        <taxon>Gammaproteobacteria</taxon>
        <taxon>Pseudomonadales</taxon>
        <taxon>Pseudomonadaceae</taxon>
        <taxon>Pseudomonas</taxon>
    </lineage>
</organism>
<dbReference type="SUPFAM" id="SSF54637">
    <property type="entry name" value="Thioesterase/thiol ester dehydrase-isomerase"/>
    <property type="match status" value="2"/>
</dbReference>
<feature type="domain" description="Acyl-CoA thioesterase-like N-terminal HotDog" evidence="3">
    <location>
        <begin position="19"/>
        <end position="104"/>
    </location>
</feature>
<dbReference type="InterPro" id="IPR049450">
    <property type="entry name" value="ACOT8-like_C"/>
</dbReference>
<dbReference type="Pfam" id="PF20789">
    <property type="entry name" value="4HBT_3C"/>
    <property type="match status" value="1"/>
</dbReference>
<dbReference type="OrthoDB" id="7059210at2"/>
<evidence type="ECO:0000313" key="5">
    <source>
        <dbReference type="EMBL" id="KHK65814.1"/>
    </source>
</evidence>
<dbReference type="GO" id="GO:0009062">
    <property type="term" value="P:fatty acid catabolic process"/>
    <property type="evidence" value="ECO:0007669"/>
    <property type="project" value="TreeGrafter"/>
</dbReference>
<name>A0A0B1Z437_9PSED</name>
<dbReference type="Gene3D" id="2.40.160.210">
    <property type="entry name" value="Acyl-CoA thioesterase, double hotdog domain"/>
    <property type="match status" value="1"/>
</dbReference>
<dbReference type="AlphaFoldDB" id="A0A0B1Z437"/>
<dbReference type="EMBL" id="JQGJ01000002">
    <property type="protein sequence ID" value="KHK65814.1"/>
    <property type="molecule type" value="Genomic_DNA"/>
</dbReference>
<dbReference type="InterPro" id="IPR029069">
    <property type="entry name" value="HotDog_dom_sf"/>
</dbReference>
<gene>
    <name evidence="5" type="ORF">JZ00_03265</name>
</gene>
<dbReference type="GO" id="GO:0006637">
    <property type="term" value="P:acyl-CoA metabolic process"/>
    <property type="evidence" value="ECO:0007669"/>
    <property type="project" value="InterPro"/>
</dbReference>
<evidence type="ECO:0000259" key="4">
    <source>
        <dbReference type="Pfam" id="PF20789"/>
    </source>
</evidence>
<dbReference type="InterPro" id="IPR042171">
    <property type="entry name" value="Acyl-CoA_hotdog"/>
</dbReference>
<dbReference type="Pfam" id="PF13622">
    <property type="entry name" value="4HBT_3"/>
    <property type="match status" value="1"/>
</dbReference>
<evidence type="ECO:0000256" key="1">
    <source>
        <dbReference type="ARBA" id="ARBA00006538"/>
    </source>
</evidence>
<keyword evidence="2" id="KW-0378">Hydrolase</keyword>
<dbReference type="GO" id="GO:0047617">
    <property type="term" value="F:fatty acyl-CoA hydrolase activity"/>
    <property type="evidence" value="ECO:0007669"/>
    <property type="project" value="InterPro"/>
</dbReference>
<dbReference type="RefSeq" id="WP_039588885.1">
    <property type="nucleotide sequence ID" value="NZ_CP142104.1"/>
</dbReference>
<dbReference type="CDD" id="cd03445">
    <property type="entry name" value="Thioesterase_II_repeat2"/>
    <property type="match status" value="1"/>
</dbReference>